<evidence type="ECO:0008006" key="3">
    <source>
        <dbReference type="Google" id="ProtNLM"/>
    </source>
</evidence>
<evidence type="ECO:0000313" key="1">
    <source>
        <dbReference type="EMBL" id="GGB21951.1"/>
    </source>
</evidence>
<dbReference type="RefSeq" id="WP_055733965.1">
    <property type="nucleotide sequence ID" value="NZ_BMDY01000049.1"/>
</dbReference>
<organism evidence="1 2">
    <name type="scientific">Agarivorans gilvus</name>
    <dbReference type="NCBI Taxonomy" id="680279"/>
    <lineage>
        <taxon>Bacteria</taxon>
        <taxon>Pseudomonadati</taxon>
        <taxon>Pseudomonadota</taxon>
        <taxon>Gammaproteobacteria</taxon>
        <taxon>Alteromonadales</taxon>
        <taxon>Alteromonadaceae</taxon>
        <taxon>Agarivorans</taxon>
    </lineage>
</organism>
<protein>
    <recommendedName>
        <fullName evidence="3">Roadblock/LAMTOR2 domain-containing protein</fullName>
    </recommendedName>
</protein>
<gene>
    <name evidence="1" type="ORF">GCM10007414_39200</name>
</gene>
<proteinExistence type="predicted"/>
<evidence type="ECO:0000313" key="2">
    <source>
        <dbReference type="Proteomes" id="UP000651977"/>
    </source>
</evidence>
<dbReference type="EMBL" id="BMDY01000049">
    <property type="protein sequence ID" value="GGB21951.1"/>
    <property type="molecule type" value="Genomic_DNA"/>
</dbReference>
<sequence>MSEIKTEIKIQIIKLIEIAYSKNDGLTGKLLASSGRFSLAVDDTGVMTLSGKAGAVKMNVSKEMSDMGLDFRYASLYFAPRNNGDIRYTGSVGFKDYASISISSSLNIEELILRCSGLLCIAARLLKNPFSKVDASLKAHGVSQ</sequence>
<reference evidence="2" key="1">
    <citation type="journal article" date="2019" name="Int. J. Syst. Evol. Microbiol.">
        <title>The Global Catalogue of Microorganisms (GCM) 10K type strain sequencing project: providing services to taxonomists for standard genome sequencing and annotation.</title>
        <authorList>
            <consortium name="The Broad Institute Genomics Platform"/>
            <consortium name="The Broad Institute Genome Sequencing Center for Infectious Disease"/>
            <person name="Wu L."/>
            <person name="Ma J."/>
        </authorList>
    </citation>
    <scope>NUCLEOTIDE SEQUENCE [LARGE SCALE GENOMIC DNA]</scope>
    <source>
        <strain evidence="2">CGMCC 1.10131</strain>
    </source>
</reference>
<accession>A0ABQ1I8M1</accession>
<dbReference type="Proteomes" id="UP000651977">
    <property type="component" value="Unassembled WGS sequence"/>
</dbReference>
<keyword evidence="2" id="KW-1185">Reference proteome</keyword>
<comment type="caution">
    <text evidence="1">The sequence shown here is derived from an EMBL/GenBank/DDBJ whole genome shotgun (WGS) entry which is preliminary data.</text>
</comment>
<name>A0ABQ1I8M1_9ALTE</name>